<evidence type="ECO:0000256" key="1">
    <source>
        <dbReference type="ARBA" id="ARBA00004141"/>
    </source>
</evidence>
<dbReference type="InterPro" id="IPR020846">
    <property type="entry name" value="MFS_dom"/>
</dbReference>
<evidence type="ECO:0000256" key="6">
    <source>
        <dbReference type="ARBA" id="ARBA00024362"/>
    </source>
</evidence>
<feature type="transmembrane region" description="Helical" evidence="7">
    <location>
        <begin position="263"/>
        <end position="281"/>
    </location>
</feature>
<dbReference type="Proteomes" id="UP000604825">
    <property type="component" value="Unassembled WGS sequence"/>
</dbReference>
<protein>
    <recommendedName>
        <fullName evidence="8">Major facilitator superfamily (MFS) profile domain-containing protein</fullName>
    </recommendedName>
</protein>
<comment type="function">
    <text evidence="5">Probable anion transporter.</text>
</comment>
<dbReference type="FunFam" id="1.20.1250.20:FF:000272">
    <property type="entry name" value="Probable anion transporter 6, chloroplastic"/>
    <property type="match status" value="1"/>
</dbReference>
<accession>A0A811NMC0</accession>
<comment type="caution">
    <text evidence="9">The sequence shown here is derived from an EMBL/GenBank/DDBJ whole genome shotgun (WGS) entry which is preliminary data.</text>
</comment>
<feature type="transmembrane region" description="Helical" evidence="7">
    <location>
        <begin position="176"/>
        <end position="200"/>
    </location>
</feature>
<evidence type="ECO:0000256" key="4">
    <source>
        <dbReference type="ARBA" id="ARBA00023136"/>
    </source>
</evidence>
<dbReference type="Gene3D" id="1.20.1250.20">
    <property type="entry name" value="MFS general substrate transporter like domains"/>
    <property type="match status" value="2"/>
</dbReference>
<dbReference type="GO" id="GO:0016020">
    <property type="term" value="C:membrane"/>
    <property type="evidence" value="ECO:0007669"/>
    <property type="project" value="UniProtKB-SubCell"/>
</dbReference>
<keyword evidence="10" id="KW-1185">Reference proteome</keyword>
<dbReference type="AlphaFoldDB" id="A0A811NMC0"/>
<dbReference type="InterPro" id="IPR011701">
    <property type="entry name" value="MFS"/>
</dbReference>
<feature type="transmembrane region" description="Helical" evidence="7">
    <location>
        <begin position="443"/>
        <end position="467"/>
    </location>
</feature>
<sequence>MTASALQAERHLLLLGSGRHRPLLRMLPPRVPLPYRRRSWPRAVRVSHGDGGGAGGFASAVEKRSIPGIVGEEEHGARGEEELEGEVAGALELKWPPWEGLAERYKLIGATSLAFVICNMDKVNLSVAIIPMSHQYGWNSSTAGLVQSSFFWVYALSQLPGGWLAKLFGGRKVLEVGVVTWSLATAIIPVVAGFMPGLVLSRILVGIGEGVSPSAATDLIARSIPLQERSRAVAVVFGGLSFGSVLGLLFAPPIIQNLGWESVFYIFGLLGIVWCLGFESLKVQQFGDKEGILISNSFSHICTKSRCKVRNGGAFDGATPSLAKAQHSFKEELSLWCFAGARKLQKLVFGCGEVLVHQVTELLSSSDIDEKLKKMSSIVKVRKICQTIAFVSPATFMMLSSVDLGLPPWEIVAFLTSGLALSRFALSGLYCTHQDISREYASILLGITNTVGAVPGIVGVALTGFLLDSTHSWSISLFVPSILFYLTGTAVWLAFASSEPQDFSKSEPES</sequence>
<dbReference type="OrthoDB" id="2250022at2759"/>
<name>A0A811NMC0_9POAL</name>
<evidence type="ECO:0000313" key="10">
    <source>
        <dbReference type="Proteomes" id="UP000604825"/>
    </source>
</evidence>
<dbReference type="GO" id="GO:0022857">
    <property type="term" value="F:transmembrane transporter activity"/>
    <property type="evidence" value="ECO:0007669"/>
    <property type="project" value="InterPro"/>
</dbReference>
<feature type="transmembrane region" description="Helical" evidence="7">
    <location>
        <begin position="411"/>
        <end position="431"/>
    </location>
</feature>
<dbReference type="InterPro" id="IPR036259">
    <property type="entry name" value="MFS_trans_sf"/>
</dbReference>
<keyword evidence="4 7" id="KW-0472">Membrane</keyword>
<feature type="transmembrane region" description="Helical" evidence="7">
    <location>
        <begin position="381"/>
        <end position="399"/>
    </location>
</feature>
<evidence type="ECO:0000259" key="8">
    <source>
        <dbReference type="PROSITE" id="PS50850"/>
    </source>
</evidence>
<comment type="similarity">
    <text evidence="6">Belongs to the major facilitator superfamily. Sodium/anion cotransporter (TC 2.A.1.14) family.</text>
</comment>
<dbReference type="PROSITE" id="PS50850">
    <property type="entry name" value="MFS"/>
    <property type="match status" value="1"/>
</dbReference>
<dbReference type="PANTHER" id="PTHR11662">
    <property type="entry name" value="SOLUTE CARRIER FAMILY 17"/>
    <property type="match status" value="1"/>
</dbReference>
<evidence type="ECO:0000256" key="3">
    <source>
        <dbReference type="ARBA" id="ARBA00022989"/>
    </source>
</evidence>
<dbReference type="InterPro" id="IPR050382">
    <property type="entry name" value="MFS_Na/Anion_cotransporter"/>
</dbReference>
<feature type="transmembrane region" description="Helical" evidence="7">
    <location>
        <begin position="232"/>
        <end position="251"/>
    </location>
</feature>
<proteinExistence type="inferred from homology"/>
<evidence type="ECO:0000256" key="7">
    <source>
        <dbReference type="SAM" id="Phobius"/>
    </source>
</evidence>
<keyword evidence="3 7" id="KW-1133">Transmembrane helix</keyword>
<evidence type="ECO:0000313" key="9">
    <source>
        <dbReference type="EMBL" id="CAD6223875.1"/>
    </source>
</evidence>
<feature type="domain" description="Major facilitator superfamily (MFS) profile" evidence="8">
    <location>
        <begin position="107"/>
        <end position="510"/>
    </location>
</feature>
<organism evidence="9 10">
    <name type="scientific">Miscanthus lutarioriparius</name>
    <dbReference type="NCBI Taxonomy" id="422564"/>
    <lineage>
        <taxon>Eukaryota</taxon>
        <taxon>Viridiplantae</taxon>
        <taxon>Streptophyta</taxon>
        <taxon>Embryophyta</taxon>
        <taxon>Tracheophyta</taxon>
        <taxon>Spermatophyta</taxon>
        <taxon>Magnoliopsida</taxon>
        <taxon>Liliopsida</taxon>
        <taxon>Poales</taxon>
        <taxon>Poaceae</taxon>
        <taxon>PACMAD clade</taxon>
        <taxon>Panicoideae</taxon>
        <taxon>Andropogonodae</taxon>
        <taxon>Andropogoneae</taxon>
        <taxon>Saccharinae</taxon>
        <taxon>Miscanthus</taxon>
    </lineage>
</organism>
<feature type="transmembrane region" description="Helical" evidence="7">
    <location>
        <begin position="473"/>
        <end position="495"/>
    </location>
</feature>
<keyword evidence="2 7" id="KW-0812">Transmembrane</keyword>
<dbReference type="Pfam" id="PF07690">
    <property type="entry name" value="MFS_1"/>
    <property type="match status" value="1"/>
</dbReference>
<dbReference type="EMBL" id="CAJGYO010000004">
    <property type="protein sequence ID" value="CAD6223875.1"/>
    <property type="molecule type" value="Genomic_DNA"/>
</dbReference>
<comment type="subcellular location">
    <subcellularLocation>
        <location evidence="1">Membrane</location>
        <topology evidence="1">Multi-pass membrane protein</topology>
    </subcellularLocation>
</comment>
<dbReference type="PANTHER" id="PTHR11662:SF243">
    <property type="entry name" value="ANION TRANSPORTER 6, CHLOROPLASTIC-RELATED"/>
    <property type="match status" value="1"/>
</dbReference>
<evidence type="ECO:0000256" key="2">
    <source>
        <dbReference type="ARBA" id="ARBA00022692"/>
    </source>
</evidence>
<reference evidence="9" key="1">
    <citation type="submission" date="2020-10" db="EMBL/GenBank/DDBJ databases">
        <authorList>
            <person name="Han B."/>
            <person name="Lu T."/>
            <person name="Zhao Q."/>
            <person name="Huang X."/>
            <person name="Zhao Y."/>
        </authorList>
    </citation>
    <scope>NUCLEOTIDE SEQUENCE</scope>
</reference>
<evidence type="ECO:0000256" key="5">
    <source>
        <dbReference type="ARBA" id="ARBA00024302"/>
    </source>
</evidence>
<dbReference type="SUPFAM" id="SSF103473">
    <property type="entry name" value="MFS general substrate transporter"/>
    <property type="match status" value="2"/>
</dbReference>
<gene>
    <name evidence="9" type="ORF">NCGR_LOCUS16264</name>
</gene>